<dbReference type="SUPFAM" id="SSF48452">
    <property type="entry name" value="TPR-like"/>
    <property type="match status" value="1"/>
</dbReference>
<organism evidence="8 9">
    <name type="scientific">Lysobacter brunescens</name>
    <dbReference type="NCBI Taxonomy" id="262323"/>
    <lineage>
        <taxon>Bacteria</taxon>
        <taxon>Pseudomonadati</taxon>
        <taxon>Pseudomonadota</taxon>
        <taxon>Gammaproteobacteria</taxon>
        <taxon>Lysobacterales</taxon>
        <taxon>Lysobacteraceae</taxon>
        <taxon>Lysobacter</taxon>
    </lineage>
</organism>
<dbReference type="CDD" id="cd02956">
    <property type="entry name" value="ybbN"/>
    <property type="match status" value="1"/>
</dbReference>
<evidence type="ECO:0000313" key="9">
    <source>
        <dbReference type="Proteomes" id="UP001597110"/>
    </source>
</evidence>
<dbReference type="PRINTS" id="PR00421">
    <property type="entry name" value="THIOREDOXIN"/>
</dbReference>
<evidence type="ECO:0000256" key="5">
    <source>
        <dbReference type="ARBA" id="ARBA00023284"/>
    </source>
</evidence>
<dbReference type="EMBL" id="JBHTIF010000003">
    <property type="protein sequence ID" value="MFD0726791.1"/>
    <property type="molecule type" value="Genomic_DNA"/>
</dbReference>
<accession>A0ABW2YEI7</accession>
<evidence type="ECO:0000256" key="4">
    <source>
        <dbReference type="ARBA" id="ARBA00023157"/>
    </source>
</evidence>
<evidence type="ECO:0000256" key="1">
    <source>
        <dbReference type="ARBA" id="ARBA00008987"/>
    </source>
</evidence>
<evidence type="ECO:0000256" key="2">
    <source>
        <dbReference type="ARBA" id="ARBA00022448"/>
    </source>
</evidence>
<name>A0ABW2YEI7_9GAMM</name>
<dbReference type="SUPFAM" id="SSF52833">
    <property type="entry name" value="Thioredoxin-like"/>
    <property type="match status" value="1"/>
</dbReference>
<comment type="similarity">
    <text evidence="1">Belongs to the thioredoxin family.</text>
</comment>
<dbReference type="PROSITE" id="PS00194">
    <property type="entry name" value="THIOREDOXIN_1"/>
    <property type="match status" value="1"/>
</dbReference>
<dbReference type="Proteomes" id="UP001597110">
    <property type="component" value="Unassembled WGS sequence"/>
</dbReference>
<proteinExistence type="inferred from homology"/>
<evidence type="ECO:0000256" key="3">
    <source>
        <dbReference type="ARBA" id="ARBA00022982"/>
    </source>
</evidence>
<feature type="domain" description="Thioredoxin" evidence="7">
    <location>
        <begin position="1"/>
        <end position="114"/>
    </location>
</feature>
<dbReference type="InterPro" id="IPR017937">
    <property type="entry name" value="Thioredoxin_CS"/>
</dbReference>
<keyword evidence="5" id="KW-0676">Redox-active center</keyword>
<dbReference type="RefSeq" id="WP_386824973.1">
    <property type="nucleotide sequence ID" value="NZ_JBHTIF010000003.1"/>
</dbReference>
<reference evidence="9" key="1">
    <citation type="journal article" date="2019" name="Int. J. Syst. Evol. Microbiol.">
        <title>The Global Catalogue of Microorganisms (GCM) 10K type strain sequencing project: providing services to taxonomists for standard genome sequencing and annotation.</title>
        <authorList>
            <consortium name="The Broad Institute Genomics Platform"/>
            <consortium name="The Broad Institute Genome Sequencing Center for Infectious Disease"/>
            <person name="Wu L."/>
            <person name="Ma J."/>
        </authorList>
    </citation>
    <scope>NUCLEOTIDE SEQUENCE [LARGE SCALE GENOMIC DNA]</scope>
    <source>
        <strain evidence="9">CCUG 55585</strain>
    </source>
</reference>
<dbReference type="InterPro" id="IPR036249">
    <property type="entry name" value="Thioredoxin-like_sf"/>
</dbReference>
<keyword evidence="3" id="KW-0249">Electron transport</keyword>
<dbReference type="Gene3D" id="3.40.30.10">
    <property type="entry name" value="Glutaredoxin"/>
    <property type="match status" value="1"/>
</dbReference>
<dbReference type="Pfam" id="PF00085">
    <property type="entry name" value="Thioredoxin"/>
    <property type="match status" value="1"/>
</dbReference>
<dbReference type="InterPro" id="IPR011990">
    <property type="entry name" value="TPR-like_helical_dom_sf"/>
</dbReference>
<evidence type="ECO:0000313" key="8">
    <source>
        <dbReference type="EMBL" id="MFD0726791.1"/>
    </source>
</evidence>
<dbReference type="InterPro" id="IPR005746">
    <property type="entry name" value="Thioredoxin"/>
</dbReference>
<evidence type="ECO:0000259" key="7">
    <source>
        <dbReference type="PROSITE" id="PS51352"/>
    </source>
</evidence>
<comment type="caution">
    <text evidence="8">The sequence shown here is derived from an EMBL/GenBank/DDBJ whole genome shotgun (WGS) entry which is preliminary data.</text>
</comment>
<dbReference type="PROSITE" id="PS51352">
    <property type="entry name" value="THIOREDOXIN_2"/>
    <property type="match status" value="1"/>
</dbReference>
<dbReference type="Pfam" id="PF14561">
    <property type="entry name" value="TPR_20"/>
    <property type="match status" value="2"/>
</dbReference>
<dbReference type="PANTHER" id="PTHR45663">
    <property type="entry name" value="GEO12009P1"/>
    <property type="match status" value="1"/>
</dbReference>
<sequence length="291" mass="31716">MSATTPHVFDATAEGFETDVLKRSMETPVLLDFWAEWCGPCKTLGPILEKLADEYNGAFVLAKVDVEAQQELGAAFQIRSIPTVVLVKDGQLVDGFQGALPEGQLREFLKHHGILPGEVEPAPVVEEAPAPAAIDPMAEVTRLREAIAQEPDKVELKLDLALALLQAGEAQEAGRLLDALPANLETDDRAVRGRARLGFAALLKDAPGIDALQAAIAADENDLHARHLLGVHHIVAGRSEDGLEQFMEMLRRNKQYEDGLPRKALIDAFRVVEDADLVGQYRRKMSALLLV</sequence>
<dbReference type="InterPro" id="IPR013766">
    <property type="entry name" value="Thioredoxin_domain"/>
</dbReference>
<evidence type="ECO:0000256" key="6">
    <source>
        <dbReference type="NCBIfam" id="TIGR01068"/>
    </source>
</evidence>
<protein>
    <recommendedName>
        <fullName evidence="6">Thioredoxin</fullName>
    </recommendedName>
</protein>
<keyword evidence="9" id="KW-1185">Reference proteome</keyword>
<gene>
    <name evidence="8" type="primary">trxA</name>
    <name evidence="8" type="ORF">ACFQ0E_14420</name>
</gene>
<dbReference type="NCBIfam" id="TIGR01068">
    <property type="entry name" value="thioredoxin"/>
    <property type="match status" value="1"/>
</dbReference>
<keyword evidence="2" id="KW-0813">Transport</keyword>
<keyword evidence="4" id="KW-1015">Disulfide bond</keyword>
<dbReference type="PANTHER" id="PTHR45663:SF11">
    <property type="entry name" value="GEO12009P1"/>
    <property type="match status" value="1"/>
</dbReference>
<dbReference type="Gene3D" id="1.25.40.10">
    <property type="entry name" value="Tetratricopeptide repeat domain"/>
    <property type="match status" value="2"/>
</dbReference>